<sequence>MSPETVSGVVLSVLTASAAILAVFVVVGSPVERRIVQEQTAAVIHDLLKDAPLLGDAEAPLAAYVRSMATPDMTAADAASRAANTALLRKAVLMVGACLVAGFAAVRVWSARAGFAFGPVLRRALVSCLLAAGTETAFLLLVARHFVSADPQAVRLMILEALEKDAA</sequence>
<evidence type="ECO:0000313" key="2">
    <source>
        <dbReference type="EMBL" id="KAK9816118.1"/>
    </source>
</evidence>
<dbReference type="EMBL" id="JALJOS010000091">
    <property type="protein sequence ID" value="KAK9816118.1"/>
    <property type="molecule type" value="Genomic_DNA"/>
</dbReference>
<organism evidence="2 3">
    <name type="scientific">Apatococcus lobatus</name>
    <dbReference type="NCBI Taxonomy" id="904363"/>
    <lineage>
        <taxon>Eukaryota</taxon>
        <taxon>Viridiplantae</taxon>
        <taxon>Chlorophyta</taxon>
        <taxon>core chlorophytes</taxon>
        <taxon>Trebouxiophyceae</taxon>
        <taxon>Chlorellales</taxon>
        <taxon>Chlorellaceae</taxon>
        <taxon>Apatococcus</taxon>
    </lineage>
</organism>
<proteinExistence type="predicted"/>
<evidence type="ECO:0000313" key="3">
    <source>
        <dbReference type="Proteomes" id="UP001438707"/>
    </source>
</evidence>
<gene>
    <name evidence="2" type="ORF">WJX74_005084</name>
</gene>
<evidence type="ECO:0000256" key="1">
    <source>
        <dbReference type="SAM" id="Phobius"/>
    </source>
</evidence>
<keyword evidence="3" id="KW-1185">Reference proteome</keyword>
<name>A0AAW1Q5G1_9CHLO</name>
<dbReference type="AlphaFoldDB" id="A0AAW1Q5G1"/>
<comment type="caution">
    <text evidence="2">The sequence shown here is derived from an EMBL/GenBank/DDBJ whole genome shotgun (WGS) entry which is preliminary data.</text>
</comment>
<keyword evidence="1" id="KW-1133">Transmembrane helix</keyword>
<keyword evidence="1" id="KW-0812">Transmembrane</keyword>
<feature type="transmembrane region" description="Helical" evidence="1">
    <location>
        <begin position="6"/>
        <end position="27"/>
    </location>
</feature>
<protein>
    <submittedName>
        <fullName evidence="2">Uncharacterized protein</fullName>
    </submittedName>
</protein>
<keyword evidence="1" id="KW-0472">Membrane</keyword>
<accession>A0AAW1Q5G1</accession>
<dbReference type="Proteomes" id="UP001438707">
    <property type="component" value="Unassembled WGS sequence"/>
</dbReference>
<feature type="transmembrane region" description="Helical" evidence="1">
    <location>
        <begin position="124"/>
        <end position="147"/>
    </location>
</feature>
<feature type="transmembrane region" description="Helical" evidence="1">
    <location>
        <begin position="91"/>
        <end position="109"/>
    </location>
</feature>
<reference evidence="2 3" key="1">
    <citation type="journal article" date="2024" name="Nat. Commun.">
        <title>Phylogenomics reveals the evolutionary origins of lichenization in chlorophyte algae.</title>
        <authorList>
            <person name="Puginier C."/>
            <person name="Libourel C."/>
            <person name="Otte J."/>
            <person name="Skaloud P."/>
            <person name="Haon M."/>
            <person name="Grisel S."/>
            <person name="Petersen M."/>
            <person name="Berrin J.G."/>
            <person name="Delaux P.M."/>
            <person name="Dal Grande F."/>
            <person name="Keller J."/>
        </authorList>
    </citation>
    <scope>NUCLEOTIDE SEQUENCE [LARGE SCALE GENOMIC DNA]</scope>
    <source>
        <strain evidence="2 3">SAG 2145</strain>
    </source>
</reference>